<dbReference type="EMBL" id="REGN01003171">
    <property type="protein sequence ID" value="RNA24075.1"/>
    <property type="molecule type" value="Genomic_DNA"/>
</dbReference>
<accession>A0A3M7RL70</accession>
<evidence type="ECO:0000313" key="1">
    <source>
        <dbReference type="EMBL" id="RNA24075.1"/>
    </source>
</evidence>
<organism evidence="1 2">
    <name type="scientific">Brachionus plicatilis</name>
    <name type="common">Marine rotifer</name>
    <name type="synonym">Brachionus muelleri</name>
    <dbReference type="NCBI Taxonomy" id="10195"/>
    <lineage>
        <taxon>Eukaryota</taxon>
        <taxon>Metazoa</taxon>
        <taxon>Spiralia</taxon>
        <taxon>Gnathifera</taxon>
        <taxon>Rotifera</taxon>
        <taxon>Eurotatoria</taxon>
        <taxon>Monogononta</taxon>
        <taxon>Pseudotrocha</taxon>
        <taxon>Ploima</taxon>
        <taxon>Brachionidae</taxon>
        <taxon>Brachionus</taxon>
    </lineage>
</organism>
<reference evidence="1 2" key="1">
    <citation type="journal article" date="2018" name="Sci. Rep.">
        <title>Genomic signatures of local adaptation to the degree of environmental predictability in rotifers.</title>
        <authorList>
            <person name="Franch-Gras L."/>
            <person name="Hahn C."/>
            <person name="Garcia-Roger E.M."/>
            <person name="Carmona M.J."/>
            <person name="Serra M."/>
            <person name="Gomez A."/>
        </authorList>
    </citation>
    <scope>NUCLEOTIDE SEQUENCE [LARGE SCALE GENOMIC DNA]</scope>
    <source>
        <strain evidence="1">HYR1</strain>
    </source>
</reference>
<dbReference type="AlphaFoldDB" id="A0A3M7RL70"/>
<proteinExistence type="predicted"/>
<comment type="caution">
    <text evidence="1">The sequence shown here is derived from an EMBL/GenBank/DDBJ whole genome shotgun (WGS) entry which is preliminary data.</text>
</comment>
<sequence>MIDYLALIMLFTNSRLDPNEILMSFGATGFNQLTLNSSHARDLIMPYLVPICEHLSDLNFFSYFASKTKSRQFGEDPSHDRFVLNTSIMDVSKRRLFCTSGNCSANTFLFNDIKIIFSLFIINPWNVRMEFSLRLYPLYELMCLKLVGVEVVVHRPVSDQPGLKLQIESISKIVLLIKLNHATNTIMKTFYFSLGEDTEQFGMELNKKNKKY</sequence>
<dbReference type="Proteomes" id="UP000276133">
    <property type="component" value="Unassembled WGS sequence"/>
</dbReference>
<evidence type="ECO:0000313" key="2">
    <source>
        <dbReference type="Proteomes" id="UP000276133"/>
    </source>
</evidence>
<keyword evidence="2" id="KW-1185">Reference proteome</keyword>
<protein>
    <submittedName>
        <fullName evidence="1">Uncharacterized protein</fullName>
    </submittedName>
</protein>
<name>A0A3M7RL70_BRAPC</name>
<gene>
    <name evidence="1" type="ORF">BpHYR1_025732</name>
</gene>